<evidence type="ECO:0000259" key="8">
    <source>
        <dbReference type="Pfam" id="PF04316"/>
    </source>
</evidence>
<evidence type="ECO:0000256" key="1">
    <source>
        <dbReference type="ARBA" id="ARBA00005322"/>
    </source>
</evidence>
<dbReference type="InterPro" id="IPR035890">
    <property type="entry name" value="Anti-sigma-28_factor_FlgM_sf"/>
</dbReference>
<evidence type="ECO:0000256" key="2">
    <source>
        <dbReference type="ARBA" id="ARBA00017823"/>
    </source>
</evidence>
<reference evidence="9" key="1">
    <citation type="submission" date="2018-05" db="EMBL/GenBank/DDBJ databases">
        <authorList>
            <person name="Lanie J.A."/>
            <person name="Ng W.-L."/>
            <person name="Kazmierczak K.M."/>
            <person name="Andrzejewski T.M."/>
            <person name="Davidsen T.M."/>
            <person name="Wayne K.J."/>
            <person name="Tettelin H."/>
            <person name="Glass J.I."/>
            <person name="Rusch D."/>
            <person name="Podicherti R."/>
            <person name="Tsui H.-C.T."/>
            <person name="Winkler M.E."/>
        </authorList>
    </citation>
    <scope>NUCLEOTIDE SEQUENCE</scope>
</reference>
<dbReference type="SUPFAM" id="SSF101498">
    <property type="entry name" value="Anti-sigma factor FlgM"/>
    <property type="match status" value="1"/>
</dbReference>
<evidence type="ECO:0000256" key="5">
    <source>
        <dbReference type="ARBA" id="ARBA00023015"/>
    </source>
</evidence>
<keyword evidence="4" id="KW-1005">Bacterial flagellum biogenesis</keyword>
<protein>
    <recommendedName>
        <fullName evidence="2">Negative regulator of flagellin synthesis</fullName>
    </recommendedName>
</protein>
<feature type="domain" description="Anti-sigma-28 factor FlgM C-terminal" evidence="8">
    <location>
        <begin position="47"/>
        <end position="99"/>
    </location>
</feature>
<dbReference type="AlphaFoldDB" id="A0A381VM78"/>
<dbReference type="InterPro" id="IPR007412">
    <property type="entry name" value="FlgM"/>
</dbReference>
<accession>A0A381VM78</accession>
<proteinExistence type="inferred from homology"/>
<keyword evidence="3" id="KW-0678">Repressor</keyword>
<dbReference type="GO" id="GO:0044781">
    <property type="term" value="P:bacterial-type flagellum organization"/>
    <property type="evidence" value="ECO:0007669"/>
    <property type="project" value="UniProtKB-KW"/>
</dbReference>
<evidence type="ECO:0000256" key="3">
    <source>
        <dbReference type="ARBA" id="ARBA00022491"/>
    </source>
</evidence>
<feature type="compositionally biased region" description="Gly residues" evidence="7">
    <location>
        <begin position="34"/>
        <end position="43"/>
    </location>
</feature>
<name>A0A381VM78_9ZZZZ</name>
<feature type="region of interest" description="Disordered" evidence="7">
    <location>
        <begin position="26"/>
        <end position="45"/>
    </location>
</feature>
<dbReference type="GO" id="GO:0045892">
    <property type="term" value="P:negative regulation of DNA-templated transcription"/>
    <property type="evidence" value="ECO:0007669"/>
    <property type="project" value="InterPro"/>
</dbReference>
<dbReference type="Pfam" id="PF04316">
    <property type="entry name" value="FlgM"/>
    <property type="match status" value="1"/>
</dbReference>
<dbReference type="NCBIfam" id="TIGR03824">
    <property type="entry name" value="FlgM_jcvi"/>
    <property type="match status" value="1"/>
</dbReference>
<dbReference type="EMBL" id="UINC01009227">
    <property type="protein sequence ID" value="SVA41400.1"/>
    <property type="molecule type" value="Genomic_DNA"/>
</dbReference>
<evidence type="ECO:0000313" key="9">
    <source>
        <dbReference type="EMBL" id="SVA41400.1"/>
    </source>
</evidence>
<keyword evidence="6" id="KW-0804">Transcription</keyword>
<dbReference type="InterPro" id="IPR031316">
    <property type="entry name" value="FlgM_C"/>
</dbReference>
<organism evidence="9">
    <name type="scientific">marine metagenome</name>
    <dbReference type="NCBI Taxonomy" id="408172"/>
    <lineage>
        <taxon>unclassified sequences</taxon>
        <taxon>metagenomes</taxon>
        <taxon>ecological metagenomes</taxon>
    </lineage>
</organism>
<evidence type="ECO:0000256" key="7">
    <source>
        <dbReference type="SAM" id="MobiDB-lite"/>
    </source>
</evidence>
<comment type="similarity">
    <text evidence="1">Belongs to the FlgM family.</text>
</comment>
<gene>
    <name evidence="9" type="ORF">METZ01_LOCUS94254</name>
</gene>
<evidence type="ECO:0000256" key="6">
    <source>
        <dbReference type="ARBA" id="ARBA00023163"/>
    </source>
</evidence>
<sequence>MEIPGNDFKVKGKAIQDRIKVTGEKTAKADVSGGPSGAKGTQGGEHIALSSKAKDIQKSHEAVKNSSDIRVDKVDRIKAAIAEGSFHVDSHELAEKILKDVIVESKFLD</sequence>
<evidence type="ECO:0000256" key="4">
    <source>
        <dbReference type="ARBA" id="ARBA00022795"/>
    </source>
</evidence>
<keyword evidence="5" id="KW-0805">Transcription regulation</keyword>